<name>A0A1M7YR54_9VIBR</name>
<keyword evidence="9" id="KW-1185">Reference proteome</keyword>
<organism evidence="8 9">
    <name type="scientific">Vibrio quintilis</name>
    <dbReference type="NCBI Taxonomy" id="1117707"/>
    <lineage>
        <taxon>Bacteria</taxon>
        <taxon>Pseudomonadati</taxon>
        <taxon>Pseudomonadota</taxon>
        <taxon>Gammaproteobacteria</taxon>
        <taxon>Vibrionales</taxon>
        <taxon>Vibrionaceae</taxon>
        <taxon>Vibrio</taxon>
    </lineage>
</organism>
<keyword evidence="1" id="KW-0645">Protease</keyword>
<dbReference type="Pfam" id="PF00717">
    <property type="entry name" value="Peptidase_S24"/>
    <property type="match status" value="1"/>
</dbReference>
<dbReference type="AlphaFoldDB" id="A0A1M7YR54"/>
<dbReference type="OrthoDB" id="9791537at2"/>
<evidence type="ECO:0000256" key="4">
    <source>
        <dbReference type="ARBA" id="ARBA00023125"/>
    </source>
</evidence>
<feature type="domain" description="Peptidase S24/S26A/S26B/S26C" evidence="6">
    <location>
        <begin position="100"/>
        <end position="192"/>
    </location>
</feature>
<evidence type="ECO:0000256" key="2">
    <source>
        <dbReference type="ARBA" id="ARBA00022801"/>
    </source>
</evidence>
<evidence type="ECO:0000259" key="6">
    <source>
        <dbReference type="Pfam" id="PF00717"/>
    </source>
</evidence>
<dbReference type="InterPro" id="IPR015927">
    <property type="entry name" value="Peptidase_S24_S26A/B/C"/>
</dbReference>
<dbReference type="PROSITE" id="PS00501">
    <property type="entry name" value="SPASE_I_1"/>
    <property type="match status" value="1"/>
</dbReference>
<dbReference type="GO" id="GO:0016020">
    <property type="term" value="C:membrane"/>
    <property type="evidence" value="ECO:0007669"/>
    <property type="project" value="InterPro"/>
</dbReference>
<proteinExistence type="predicted"/>
<sequence>MNSFDEQLAEIKSLTNTTKNTDLAEVLGISPKTVSTWRERQKIPDKIYLMAKQIAKKNGGIAPMMPHGYISIDMYRADEHGQLIQSNETPPMIFSESFIDSELKTKPVELFMMMADGDSMAPTLKQGSPVVIHRQKLSNDGIYVFTFKNQLMIKRLQFLRNGINVISDNHDYEAWELDDSEINKLQIVGKVVWNGTFI</sequence>
<dbReference type="InterPro" id="IPR010744">
    <property type="entry name" value="Phage_CI_N"/>
</dbReference>
<reference evidence="9" key="1">
    <citation type="submission" date="2016-12" db="EMBL/GenBank/DDBJ databases">
        <authorList>
            <person name="Rodrigo-Torres L."/>
            <person name="Arahal R.D."/>
            <person name="Lucena T."/>
        </authorList>
    </citation>
    <scope>NUCLEOTIDE SEQUENCE [LARGE SCALE GENOMIC DNA]</scope>
</reference>
<evidence type="ECO:0000256" key="1">
    <source>
        <dbReference type="ARBA" id="ARBA00022670"/>
    </source>
</evidence>
<evidence type="ECO:0000313" key="8">
    <source>
        <dbReference type="EMBL" id="SHO55112.1"/>
    </source>
</evidence>
<evidence type="ECO:0000313" key="9">
    <source>
        <dbReference type="Proteomes" id="UP000184600"/>
    </source>
</evidence>
<evidence type="ECO:0000256" key="3">
    <source>
        <dbReference type="ARBA" id="ARBA00023015"/>
    </source>
</evidence>
<dbReference type="GO" id="GO:0045892">
    <property type="term" value="P:negative regulation of DNA-templated transcription"/>
    <property type="evidence" value="ECO:0007669"/>
    <property type="project" value="InterPro"/>
</dbReference>
<dbReference type="GO" id="GO:0004252">
    <property type="term" value="F:serine-type endopeptidase activity"/>
    <property type="evidence" value="ECO:0007669"/>
    <property type="project" value="InterPro"/>
</dbReference>
<accession>A0A1M7YR54</accession>
<dbReference type="STRING" id="1117707.VQ7734_00831"/>
<dbReference type="PANTHER" id="PTHR40661:SF1">
    <property type="entry name" value="HTH CRO_C1-TYPE DOMAIN-CONTAINING PROTEIN"/>
    <property type="match status" value="1"/>
</dbReference>
<dbReference type="InterPro" id="IPR010982">
    <property type="entry name" value="Lambda_DNA-bd_dom_sf"/>
</dbReference>
<feature type="domain" description="Bacteriophage CI repressor N-terminal" evidence="7">
    <location>
        <begin position="11"/>
        <end position="47"/>
    </location>
</feature>
<dbReference type="InterPro" id="IPR036286">
    <property type="entry name" value="LexA/Signal_pep-like_sf"/>
</dbReference>
<keyword evidence="4" id="KW-0238">DNA-binding</keyword>
<dbReference type="Proteomes" id="UP000184600">
    <property type="component" value="Unassembled WGS sequence"/>
</dbReference>
<gene>
    <name evidence="8" type="ORF">VQ7734_00831</name>
</gene>
<dbReference type="RefSeq" id="WP_073580052.1">
    <property type="nucleotide sequence ID" value="NZ_AP024897.1"/>
</dbReference>
<keyword evidence="3" id="KW-0805">Transcription regulation</keyword>
<protein>
    <submittedName>
        <fullName evidence="8">Peptidase S24-like protein</fullName>
    </submittedName>
</protein>
<evidence type="ECO:0000259" key="7">
    <source>
        <dbReference type="Pfam" id="PF07022"/>
    </source>
</evidence>
<dbReference type="GO" id="GO:0006508">
    <property type="term" value="P:proteolysis"/>
    <property type="evidence" value="ECO:0007669"/>
    <property type="project" value="UniProtKB-KW"/>
</dbReference>
<dbReference type="GO" id="GO:0003677">
    <property type="term" value="F:DNA binding"/>
    <property type="evidence" value="ECO:0007669"/>
    <property type="project" value="UniProtKB-KW"/>
</dbReference>
<dbReference type="InterPro" id="IPR019756">
    <property type="entry name" value="Pept_S26A_signal_pept_1_Ser-AS"/>
</dbReference>
<keyword evidence="2" id="KW-0378">Hydrolase</keyword>
<dbReference type="PANTHER" id="PTHR40661">
    <property type="match status" value="1"/>
</dbReference>
<dbReference type="EMBL" id="FRFG01000011">
    <property type="protein sequence ID" value="SHO55112.1"/>
    <property type="molecule type" value="Genomic_DNA"/>
</dbReference>
<dbReference type="Gene3D" id="1.10.260.40">
    <property type="entry name" value="lambda repressor-like DNA-binding domains"/>
    <property type="match status" value="1"/>
</dbReference>
<dbReference type="SUPFAM" id="SSF51306">
    <property type="entry name" value="LexA/Signal peptidase"/>
    <property type="match status" value="1"/>
</dbReference>
<dbReference type="Pfam" id="PF07022">
    <property type="entry name" value="Phage_CI_repr"/>
    <property type="match status" value="1"/>
</dbReference>
<keyword evidence="5" id="KW-0804">Transcription</keyword>
<dbReference type="CDD" id="cd06529">
    <property type="entry name" value="S24_LexA-like"/>
    <property type="match status" value="1"/>
</dbReference>
<evidence type="ECO:0000256" key="5">
    <source>
        <dbReference type="ARBA" id="ARBA00023163"/>
    </source>
</evidence>
<dbReference type="Gene3D" id="2.10.109.10">
    <property type="entry name" value="Umud Fragment, subunit A"/>
    <property type="match status" value="1"/>
</dbReference>
<dbReference type="InterPro" id="IPR039418">
    <property type="entry name" value="LexA-like"/>
</dbReference>